<comment type="caution">
    <text evidence="3">The sequence shown here is derived from an EMBL/GenBank/DDBJ whole genome shotgun (WGS) entry which is preliminary data.</text>
</comment>
<evidence type="ECO:0000313" key="4">
    <source>
        <dbReference type="Proteomes" id="UP001197378"/>
    </source>
</evidence>
<keyword evidence="4" id="KW-1185">Reference proteome</keyword>
<dbReference type="EMBL" id="JAAXYO010000099">
    <property type="protein sequence ID" value="MBU2788060.1"/>
    <property type="molecule type" value="Genomic_DNA"/>
</dbReference>
<dbReference type="InterPro" id="IPR002201">
    <property type="entry name" value="Glyco_trans_9"/>
</dbReference>
<organism evidence="3 4">
    <name type="scientific">Igneacidithiobacillus copahuensis</name>
    <dbReference type="NCBI Taxonomy" id="2724909"/>
    <lineage>
        <taxon>Bacteria</taxon>
        <taxon>Pseudomonadati</taxon>
        <taxon>Pseudomonadota</taxon>
        <taxon>Acidithiobacillia</taxon>
        <taxon>Acidithiobacillales</taxon>
        <taxon>Acidithiobacillaceae</taxon>
        <taxon>Igneacidithiobacillus</taxon>
    </lineage>
</organism>
<dbReference type="GO" id="GO:0008713">
    <property type="term" value="F:ADP-heptose-lipopolysaccharide heptosyltransferase activity"/>
    <property type="evidence" value="ECO:0007669"/>
    <property type="project" value="TreeGrafter"/>
</dbReference>
<dbReference type="Proteomes" id="UP001197378">
    <property type="component" value="Unassembled WGS sequence"/>
</dbReference>
<sequence>MKHKLSITCSPRFFWHLIDRMLTWKSKNLGGGGVAIIRIGGIGDTLLTIPLLLGLKSTKNKITLICSDRNLCIDFILRKYADEIIYYNNKRMKIDLKYRMNMLRSLRSKGYETVIQSGISRQQGGADVIAWACSAKKTIGFYPRKWNRCEIELSNKWFSHLIDGKYGEMHEIQRMDIIAQSLGCMASEFQLPHSNQTENIFVVCVDTSSSVREWSIDNFIDLAIRLEKETKLIPVFVGENESKSKKLSSFSFPHKNLIGKTTFEELHDIISRSKFIITNDSAPMHLGIYLNIPTVAIVSGGEYNSYINYPNKHANNYLPITTKDRLCFNCGWNCIYKKNDGNNFPCLSSITVDDVFSCAVNFKPINELMDCKA</sequence>
<evidence type="ECO:0000256" key="2">
    <source>
        <dbReference type="ARBA" id="ARBA00022679"/>
    </source>
</evidence>
<keyword evidence="2" id="KW-0808">Transferase</keyword>
<dbReference type="AlphaFoldDB" id="A0AAE3CK40"/>
<gene>
    <name evidence="3" type="ORF">HFQ13_07565</name>
</gene>
<dbReference type="SUPFAM" id="SSF53756">
    <property type="entry name" value="UDP-Glycosyltransferase/glycogen phosphorylase"/>
    <property type="match status" value="1"/>
</dbReference>
<dbReference type="Gene3D" id="3.40.50.2000">
    <property type="entry name" value="Glycogen Phosphorylase B"/>
    <property type="match status" value="2"/>
</dbReference>
<dbReference type="GO" id="GO:0005829">
    <property type="term" value="C:cytosol"/>
    <property type="evidence" value="ECO:0007669"/>
    <property type="project" value="TreeGrafter"/>
</dbReference>
<reference evidence="3" key="1">
    <citation type="journal article" date="2021" name="ISME J.">
        <title>Genomic evolution of the class Acidithiobacillia: deep-branching Proteobacteria living in extreme acidic conditions.</title>
        <authorList>
            <person name="Moya-Beltran A."/>
            <person name="Beard S."/>
            <person name="Rojas-Villalobos C."/>
            <person name="Issotta F."/>
            <person name="Gallardo Y."/>
            <person name="Ulloa R."/>
            <person name="Giaveno A."/>
            <person name="Degli Esposti M."/>
            <person name="Johnson D.B."/>
            <person name="Quatrini R."/>
        </authorList>
    </citation>
    <scope>NUCLEOTIDE SEQUENCE</scope>
    <source>
        <strain evidence="3">VAN18-1</strain>
    </source>
</reference>
<name>A0AAE3CK40_9PROT</name>
<evidence type="ECO:0000256" key="1">
    <source>
        <dbReference type="ARBA" id="ARBA00022676"/>
    </source>
</evidence>
<dbReference type="GO" id="GO:0009244">
    <property type="term" value="P:lipopolysaccharide core region biosynthetic process"/>
    <property type="evidence" value="ECO:0007669"/>
    <property type="project" value="TreeGrafter"/>
</dbReference>
<evidence type="ECO:0000313" key="3">
    <source>
        <dbReference type="EMBL" id="MBU2788060.1"/>
    </source>
</evidence>
<dbReference type="Pfam" id="PF01075">
    <property type="entry name" value="Glyco_transf_9"/>
    <property type="match status" value="1"/>
</dbReference>
<protein>
    <submittedName>
        <fullName evidence="3">Glycosyltransferase family 9 protein</fullName>
    </submittedName>
</protein>
<keyword evidence="1" id="KW-0328">Glycosyltransferase</keyword>
<dbReference type="PANTHER" id="PTHR30160">
    <property type="entry name" value="TETRAACYLDISACCHARIDE 4'-KINASE-RELATED"/>
    <property type="match status" value="1"/>
</dbReference>
<proteinExistence type="predicted"/>
<accession>A0AAE3CK40</accession>
<dbReference type="RefSeq" id="WP_215885518.1">
    <property type="nucleotide sequence ID" value="NZ_JAAXYO010000099.1"/>
</dbReference>
<dbReference type="InterPro" id="IPR051199">
    <property type="entry name" value="LPS_LOS_Heptosyltrfase"/>
</dbReference>